<dbReference type="AlphaFoldDB" id="A0A8T2SC57"/>
<dbReference type="GO" id="GO:0002151">
    <property type="term" value="F:G-quadruplex RNA binding"/>
    <property type="evidence" value="ECO:0007669"/>
    <property type="project" value="InterPro"/>
</dbReference>
<dbReference type="GO" id="GO:0031011">
    <property type="term" value="C:Ino80 complex"/>
    <property type="evidence" value="ECO:0007669"/>
    <property type="project" value="InterPro"/>
</dbReference>
<dbReference type="InterPro" id="IPR008984">
    <property type="entry name" value="SMAD_FHA_dom_sf"/>
</dbReference>
<dbReference type="PANTHER" id="PTHR13233">
    <property type="entry name" value="MICROSPHERULE PROTEIN 1"/>
    <property type="match status" value="1"/>
</dbReference>
<evidence type="ECO:0000259" key="1">
    <source>
        <dbReference type="PROSITE" id="PS50006"/>
    </source>
</evidence>
<dbReference type="SUPFAM" id="SSF49879">
    <property type="entry name" value="SMAD/FHA domain"/>
    <property type="match status" value="1"/>
</dbReference>
<dbReference type="Proteomes" id="UP000825935">
    <property type="component" value="Chromosome 21"/>
</dbReference>
<dbReference type="Gene3D" id="2.60.200.20">
    <property type="match status" value="1"/>
</dbReference>
<protein>
    <recommendedName>
        <fullName evidence="1">FHA domain-containing protein</fullName>
    </recommendedName>
</protein>
<feature type="domain" description="FHA" evidence="1">
    <location>
        <begin position="628"/>
        <end position="684"/>
    </location>
</feature>
<organism evidence="2 3">
    <name type="scientific">Ceratopteris richardii</name>
    <name type="common">Triangle waterfern</name>
    <dbReference type="NCBI Taxonomy" id="49495"/>
    <lineage>
        <taxon>Eukaryota</taxon>
        <taxon>Viridiplantae</taxon>
        <taxon>Streptophyta</taxon>
        <taxon>Embryophyta</taxon>
        <taxon>Tracheophyta</taxon>
        <taxon>Polypodiopsida</taxon>
        <taxon>Polypodiidae</taxon>
        <taxon>Polypodiales</taxon>
        <taxon>Pteridineae</taxon>
        <taxon>Pteridaceae</taxon>
        <taxon>Parkerioideae</taxon>
        <taxon>Ceratopteris</taxon>
    </lineage>
</organism>
<dbReference type="GO" id="GO:0045944">
    <property type="term" value="P:positive regulation of transcription by RNA polymerase II"/>
    <property type="evidence" value="ECO:0007669"/>
    <property type="project" value="TreeGrafter"/>
</dbReference>
<evidence type="ECO:0000313" key="2">
    <source>
        <dbReference type="EMBL" id="KAH7315027.1"/>
    </source>
</evidence>
<dbReference type="OMA" id="IPHETNQ"/>
<sequence>MSLSVFPKIVMQAGEATTTAAKVAAEMAAGIVTGGVVAETGPPPDFCLWTAEDDIQLKNAMEAGAAIEALAKGAVQFSQRYTVRELRERWRALLYDPVISMEASKRMLKSEALVTNAGKLSNLNKLKYPQVSNRKRKLKSVRFHYYNKKKGNISGNSSINAPERENEETTVKEEVEPCADGAFFQRDKLFVSDGPEILPEATFSVPVEEHQQSMMLSDGLLRVKVEGLTMPSLSGEGAMNELSIQQTSTGETVTGASTSESKPGHLMEQVTNTREGCAVSDSGSQERFTEPALENENKEIIDQNSKDAAIMIEKSLTVDIPSKDQMICILNTEDTEIPSPPSSSITHLSPFFSSKYSSLDLQSTKSEPGIIGGGYARASEFELSGHGLMRSVSEDRRAVGSLVKQEPMLDSLECDPQYRMKMQSSLSTSHSSSSDLIAHIRDKEALDLSENTGGHMVKGMLLTSQEKADDLSLLHSDVSGFLKELALPLKGGILGHLDQHADHLADVQAMRRNTIASQDLDEGLESDDELPSFSDVEGMPALADADDVSRLLFLGFQVQILDMDLDSAFDEDALARAESRRLYQRQRKTLLRLEQGARAALERTLTHRGAIAVLYGHHLRYYIRRNEVLLGRATLDNAVDIDLGKEGRANKVSRRQATIRLMEDGVFYLKNLGSRDLSVNNIIIPSGQHATIGSNCLIEVGGMRFIFEINRKLVKRRVEEMLQNRQQR</sequence>
<dbReference type="OrthoDB" id="10262769at2759"/>
<dbReference type="InterPro" id="IPR025999">
    <property type="entry name" value="MCRS_N"/>
</dbReference>
<dbReference type="InterPro" id="IPR037912">
    <property type="entry name" value="MCRS1"/>
</dbReference>
<proteinExistence type="predicted"/>
<dbReference type="InterPro" id="IPR000253">
    <property type="entry name" value="FHA_dom"/>
</dbReference>
<comment type="caution">
    <text evidence="2">The sequence shown here is derived from an EMBL/GenBank/DDBJ whole genome shotgun (WGS) entry which is preliminary data.</text>
</comment>
<dbReference type="GO" id="GO:0044545">
    <property type="term" value="C:NSL complex"/>
    <property type="evidence" value="ECO:0007669"/>
    <property type="project" value="TreeGrafter"/>
</dbReference>
<accession>A0A8T2SC57</accession>
<dbReference type="PANTHER" id="PTHR13233:SF0">
    <property type="entry name" value="MICROSPHERULE PROTEIN 1"/>
    <property type="match status" value="1"/>
</dbReference>
<dbReference type="PROSITE" id="PS50006">
    <property type="entry name" value="FHA_DOMAIN"/>
    <property type="match status" value="1"/>
</dbReference>
<dbReference type="EMBL" id="CM035426">
    <property type="protein sequence ID" value="KAH7315027.1"/>
    <property type="molecule type" value="Genomic_DNA"/>
</dbReference>
<dbReference type="Pfam" id="PF00498">
    <property type="entry name" value="FHA"/>
    <property type="match status" value="1"/>
</dbReference>
<dbReference type="GO" id="GO:0071339">
    <property type="term" value="C:MLL1 complex"/>
    <property type="evidence" value="ECO:0007669"/>
    <property type="project" value="InterPro"/>
</dbReference>
<dbReference type="SMART" id="SM00240">
    <property type="entry name" value="FHA"/>
    <property type="match status" value="1"/>
</dbReference>
<reference evidence="2" key="1">
    <citation type="submission" date="2021-08" db="EMBL/GenBank/DDBJ databases">
        <title>WGS assembly of Ceratopteris richardii.</title>
        <authorList>
            <person name="Marchant D.B."/>
            <person name="Chen G."/>
            <person name="Jenkins J."/>
            <person name="Shu S."/>
            <person name="Leebens-Mack J."/>
            <person name="Grimwood J."/>
            <person name="Schmutz J."/>
            <person name="Soltis P."/>
            <person name="Soltis D."/>
            <person name="Chen Z.-H."/>
        </authorList>
    </citation>
    <scope>NUCLEOTIDE SEQUENCE</scope>
    <source>
        <strain evidence="2">Whitten #5841</strain>
        <tissue evidence="2">Leaf</tissue>
    </source>
</reference>
<gene>
    <name evidence="2" type="ORF">KP509_21G031100</name>
</gene>
<dbReference type="CDD" id="cd22687">
    <property type="entry name" value="FHA_MCRS1"/>
    <property type="match status" value="1"/>
</dbReference>
<evidence type="ECO:0000313" key="3">
    <source>
        <dbReference type="Proteomes" id="UP000825935"/>
    </source>
</evidence>
<dbReference type="Pfam" id="PF13325">
    <property type="entry name" value="MCRS_N"/>
    <property type="match status" value="1"/>
</dbReference>
<keyword evidence="3" id="KW-1185">Reference proteome</keyword>
<name>A0A8T2SC57_CERRI</name>